<dbReference type="PANTHER" id="PTHR43289">
    <property type="entry name" value="MITOGEN-ACTIVATED PROTEIN KINASE KINASE KINASE 20-RELATED"/>
    <property type="match status" value="1"/>
</dbReference>
<dbReference type="Gene3D" id="3.30.200.20">
    <property type="entry name" value="Phosphorylase Kinase, domain 1"/>
    <property type="match status" value="1"/>
</dbReference>
<dbReference type="GO" id="GO:0005524">
    <property type="term" value="F:ATP binding"/>
    <property type="evidence" value="ECO:0007669"/>
    <property type="project" value="UniProtKB-UniRule"/>
</dbReference>
<dbReference type="AlphaFoldDB" id="S9QQ70"/>
<evidence type="ECO:0000256" key="1">
    <source>
        <dbReference type="ARBA" id="ARBA00022679"/>
    </source>
</evidence>
<name>S9QQ70_CYSF2</name>
<evidence type="ECO:0000313" key="7">
    <source>
        <dbReference type="EMBL" id="EPX63444.1"/>
    </source>
</evidence>
<gene>
    <name evidence="7" type="ORF">D187_005850</name>
</gene>
<dbReference type="InterPro" id="IPR011009">
    <property type="entry name" value="Kinase-like_dom_sf"/>
</dbReference>
<dbReference type="GO" id="GO:0004674">
    <property type="term" value="F:protein serine/threonine kinase activity"/>
    <property type="evidence" value="ECO:0007669"/>
    <property type="project" value="TreeGrafter"/>
</dbReference>
<dbReference type="RefSeq" id="WP_002623511.1">
    <property type="nucleotide sequence ID" value="NZ_ANAH02000005.1"/>
</dbReference>
<dbReference type="InterPro" id="IPR000719">
    <property type="entry name" value="Prot_kinase_dom"/>
</dbReference>
<dbReference type="CDD" id="cd14014">
    <property type="entry name" value="STKc_PknB_like"/>
    <property type="match status" value="1"/>
</dbReference>
<feature type="domain" description="Protein kinase" evidence="6">
    <location>
        <begin position="8"/>
        <end position="276"/>
    </location>
</feature>
<keyword evidence="3" id="KW-0418">Kinase</keyword>
<evidence type="ECO:0000256" key="5">
    <source>
        <dbReference type="PROSITE-ProRule" id="PRU10141"/>
    </source>
</evidence>
<evidence type="ECO:0000256" key="4">
    <source>
        <dbReference type="ARBA" id="ARBA00022840"/>
    </source>
</evidence>
<proteinExistence type="predicted"/>
<keyword evidence="2 5" id="KW-0547">Nucleotide-binding</keyword>
<dbReference type="PROSITE" id="PS50011">
    <property type="entry name" value="PROTEIN_KINASE_DOM"/>
    <property type="match status" value="1"/>
</dbReference>
<evidence type="ECO:0000256" key="3">
    <source>
        <dbReference type="ARBA" id="ARBA00022777"/>
    </source>
</evidence>
<sequence>MKPQERYRLEKAPLGTGGYASVFRATHKETGQVVALKRLKQRDSESLIRLKREIDVLRKLKHEHIMPLLDSSPLDNWYTMPLAEGTLADLRGQLDENELLSAIQHAAMGLAFAHELDFVHRDVTPWNILALRDSSGKRRWVIADWGLVRRPRGQTSRRVTRDALGTEGYLAPESWKDGHAADARADIYGLGRVVAWAVTGERLIPNIQLVPEGFWKNFVQRTTELELDRRPKSMVEALELLRELGAESVPLQVLVWKEDEQKRTVTSWMQLESGALQSLGETAGLLFSEGEQLWKWRVSMRDVQFPVLTSSESPEPVRKTALGRWLQQIRERMHPRVDVTEPGLLRWEKGVIEDAHLDDVLRGYSRQLSPLEPYGQLDPLQTGLERTTQVISSLGRLLFITAREWTLFSGAAHGNTVFDFYVYDAVLAMRVEMLSAQALEPLFREERDMAFKLLQELETSPGGDEFSPDDISLTLYRPFYDESGKLKLELQFTSWTAYGASDGAWSSYTHSVQLTSARIPDALHEFVSPPESLGAYLAAKQEAGRRGWSTVGVSPAARKWLEDSFARR</sequence>
<dbReference type="PROSITE" id="PS00107">
    <property type="entry name" value="PROTEIN_KINASE_ATP"/>
    <property type="match status" value="1"/>
</dbReference>
<evidence type="ECO:0000313" key="8">
    <source>
        <dbReference type="Proteomes" id="UP000011682"/>
    </source>
</evidence>
<evidence type="ECO:0000259" key="6">
    <source>
        <dbReference type="PROSITE" id="PS50011"/>
    </source>
</evidence>
<dbReference type="Gene3D" id="1.10.510.10">
    <property type="entry name" value="Transferase(Phosphotransferase) domain 1"/>
    <property type="match status" value="1"/>
</dbReference>
<dbReference type="Pfam" id="PF00069">
    <property type="entry name" value="Pkinase"/>
    <property type="match status" value="1"/>
</dbReference>
<dbReference type="SUPFAM" id="SSF56112">
    <property type="entry name" value="Protein kinase-like (PK-like)"/>
    <property type="match status" value="1"/>
</dbReference>
<dbReference type="EMBL" id="ANAH02000005">
    <property type="protein sequence ID" value="EPX63444.1"/>
    <property type="molecule type" value="Genomic_DNA"/>
</dbReference>
<reference evidence="7" key="1">
    <citation type="submission" date="2013-05" db="EMBL/GenBank/DDBJ databases">
        <title>Genome assembly of Cystobacter fuscus DSM 2262.</title>
        <authorList>
            <person name="Sharma G."/>
            <person name="Khatri I."/>
            <person name="Kaur C."/>
            <person name="Mayilraj S."/>
            <person name="Subramanian S."/>
        </authorList>
    </citation>
    <scope>NUCLEOTIDE SEQUENCE [LARGE SCALE GENOMIC DNA]</scope>
    <source>
        <strain evidence="7">DSM 2262</strain>
    </source>
</reference>
<dbReference type="PANTHER" id="PTHR43289:SF6">
    <property type="entry name" value="SERINE_THREONINE-PROTEIN KINASE NEKL-3"/>
    <property type="match status" value="1"/>
</dbReference>
<keyword evidence="1" id="KW-0808">Transferase</keyword>
<keyword evidence="4 5" id="KW-0067">ATP-binding</keyword>
<accession>S9QQ70</accession>
<keyword evidence="8" id="KW-1185">Reference proteome</keyword>
<dbReference type="InterPro" id="IPR017441">
    <property type="entry name" value="Protein_kinase_ATP_BS"/>
</dbReference>
<evidence type="ECO:0000256" key="2">
    <source>
        <dbReference type="ARBA" id="ARBA00022741"/>
    </source>
</evidence>
<dbReference type="Proteomes" id="UP000011682">
    <property type="component" value="Unassembled WGS sequence"/>
</dbReference>
<feature type="binding site" evidence="5">
    <location>
        <position position="37"/>
    </location>
    <ligand>
        <name>ATP</name>
        <dbReference type="ChEBI" id="CHEBI:30616"/>
    </ligand>
</feature>
<comment type="caution">
    <text evidence="7">The sequence shown here is derived from an EMBL/GenBank/DDBJ whole genome shotgun (WGS) entry which is preliminary data.</text>
</comment>
<dbReference type="eggNOG" id="COG0515">
    <property type="taxonomic scope" value="Bacteria"/>
</dbReference>
<protein>
    <recommendedName>
        <fullName evidence="6">Protein kinase domain-containing protein</fullName>
    </recommendedName>
</protein>
<organism evidence="7 8">
    <name type="scientific">Cystobacter fuscus (strain ATCC 25194 / DSM 2262 / NBRC 100088 / M29)</name>
    <dbReference type="NCBI Taxonomy" id="1242864"/>
    <lineage>
        <taxon>Bacteria</taxon>
        <taxon>Pseudomonadati</taxon>
        <taxon>Myxococcota</taxon>
        <taxon>Myxococcia</taxon>
        <taxon>Myxococcales</taxon>
        <taxon>Cystobacterineae</taxon>
        <taxon>Archangiaceae</taxon>
        <taxon>Cystobacter</taxon>
    </lineage>
</organism>